<comment type="caution">
    <text evidence="8">The sequence shown here is derived from an EMBL/GenBank/DDBJ whole genome shotgun (WGS) entry which is preliminary data.</text>
</comment>
<evidence type="ECO:0000256" key="5">
    <source>
        <dbReference type="ARBA" id="ARBA00023002"/>
    </source>
</evidence>
<keyword evidence="4" id="KW-0274">FAD</keyword>
<dbReference type="InterPro" id="IPR016166">
    <property type="entry name" value="FAD-bd_PCMH"/>
</dbReference>
<protein>
    <submittedName>
        <fullName evidence="8">FAD-binding oxidoreductase</fullName>
    </submittedName>
</protein>
<comment type="cofactor">
    <cofactor evidence="1">
        <name>FAD</name>
        <dbReference type="ChEBI" id="CHEBI:57692"/>
    </cofactor>
</comment>
<dbReference type="Gene3D" id="3.30.43.10">
    <property type="entry name" value="Uridine Diphospho-n-acetylenolpyruvylglucosamine Reductase, domain 2"/>
    <property type="match status" value="1"/>
</dbReference>
<comment type="similarity">
    <text evidence="2">Belongs to the oxygen-dependent FAD-linked oxidoreductase family.</text>
</comment>
<evidence type="ECO:0000256" key="1">
    <source>
        <dbReference type="ARBA" id="ARBA00001974"/>
    </source>
</evidence>
<sequence length="464" mass="50133">MSHHLPQDTAPLEPPPADTVIAPDHPDYDTARRLWNADIDRRPALIVRCASPQDVSSALSRAQTHNWEVAVRGGAHSTSGASSIDGGLVIDLSTLRGVSVDPVARRVRAGGGALLSDVDAACQEHGLAVPAGIVSHTGVGGLTLGGGMGWLTRREGLTIDNLLSAEVVLANGDIVHASKDEHPDLFWALRGGGGNFGVVTEFEFVLHEVGPMVDFGLFFWPLDQGSRMLRWAREIIPTLPRDLNVVLAGLNAPPAPFVPEQYHFQPGYALLLTGFGPTGQHAGVAQRIRTAVPPLFDMVSPMPYTALQQLLDEANAWGMFNYEKATYLPELTDEAIDTITHYVPRKNNPLSVTLIYRLDGAYSDVGEGDTAFGGRRTPRYSVFIIAVAPEPEQLPAERTWVRDFWDALQPAAQGAGAYVNTMAEYDDARLRATYGAAKLARLAGIKAEYDPGNVFRHNVNITPA</sequence>
<dbReference type="InterPro" id="IPR006094">
    <property type="entry name" value="Oxid_FAD_bind_N"/>
</dbReference>
<dbReference type="Pfam" id="PF01565">
    <property type="entry name" value="FAD_binding_4"/>
    <property type="match status" value="1"/>
</dbReference>
<evidence type="ECO:0000256" key="6">
    <source>
        <dbReference type="SAM" id="MobiDB-lite"/>
    </source>
</evidence>
<dbReference type="InterPro" id="IPR050416">
    <property type="entry name" value="FAD-linked_Oxidoreductase"/>
</dbReference>
<dbReference type="InterPro" id="IPR016164">
    <property type="entry name" value="FAD-linked_Oxase-like_C"/>
</dbReference>
<dbReference type="InterPro" id="IPR036318">
    <property type="entry name" value="FAD-bd_PCMH-like_sf"/>
</dbReference>
<dbReference type="InterPro" id="IPR016167">
    <property type="entry name" value="FAD-bd_PCMH_sub1"/>
</dbReference>
<dbReference type="SUPFAM" id="SSF55103">
    <property type="entry name" value="FAD-linked oxidases, C-terminal domain"/>
    <property type="match status" value="1"/>
</dbReference>
<dbReference type="PROSITE" id="PS51387">
    <property type="entry name" value="FAD_PCMH"/>
    <property type="match status" value="1"/>
</dbReference>
<feature type="domain" description="FAD-binding PCMH-type" evidence="7">
    <location>
        <begin position="39"/>
        <end position="209"/>
    </location>
</feature>
<dbReference type="Gene3D" id="3.30.465.10">
    <property type="match status" value="1"/>
</dbReference>
<dbReference type="InterPro" id="IPR016169">
    <property type="entry name" value="FAD-bd_PCMH_sub2"/>
</dbReference>
<evidence type="ECO:0000256" key="3">
    <source>
        <dbReference type="ARBA" id="ARBA00022630"/>
    </source>
</evidence>
<keyword evidence="5" id="KW-0560">Oxidoreductase</keyword>
<evidence type="ECO:0000259" key="7">
    <source>
        <dbReference type="PROSITE" id="PS51387"/>
    </source>
</evidence>
<keyword evidence="3" id="KW-0285">Flavoprotein</keyword>
<dbReference type="PANTHER" id="PTHR42973">
    <property type="entry name" value="BINDING OXIDOREDUCTASE, PUTATIVE (AFU_ORTHOLOGUE AFUA_1G17690)-RELATED"/>
    <property type="match status" value="1"/>
</dbReference>
<evidence type="ECO:0000313" key="9">
    <source>
        <dbReference type="Proteomes" id="UP001575652"/>
    </source>
</evidence>
<dbReference type="Pfam" id="PF08031">
    <property type="entry name" value="BBE"/>
    <property type="match status" value="1"/>
</dbReference>
<keyword evidence="9" id="KW-1185">Reference proteome</keyword>
<evidence type="ECO:0000256" key="2">
    <source>
        <dbReference type="ARBA" id="ARBA00005466"/>
    </source>
</evidence>
<feature type="region of interest" description="Disordered" evidence="6">
    <location>
        <begin position="1"/>
        <end position="23"/>
    </location>
</feature>
<evidence type="ECO:0000313" key="8">
    <source>
        <dbReference type="EMBL" id="MFB0833013.1"/>
    </source>
</evidence>
<dbReference type="Proteomes" id="UP001575652">
    <property type="component" value="Unassembled WGS sequence"/>
</dbReference>
<gene>
    <name evidence="8" type="ORF">ACETWP_00245</name>
</gene>
<reference evidence="8 9" key="1">
    <citation type="submission" date="2024-09" db="EMBL/GenBank/DDBJ databases">
        <authorList>
            <person name="Salinas-Garcia M.A."/>
            <person name="Prieme A."/>
        </authorList>
    </citation>
    <scope>NUCLEOTIDE SEQUENCE [LARGE SCALE GENOMIC DNA]</scope>
    <source>
        <strain evidence="8 9">DSM 21081</strain>
    </source>
</reference>
<name>A0ABV4UHT6_9MICC</name>
<dbReference type="SUPFAM" id="SSF56176">
    <property type="entry name" value="FAD-binding/transporter-associated domain-like"/>
    <property type="match status" value="1"/>
</dbReference>
<evidence type="ECO:0000256" key="4">
    <source>
        <dbReference type="ARBA" id="ARBA00022827"/>
    </source>
</evidence>
<dbReference type="Gene3D" id="3.40.462.20">
    <property type="match status" value="1"/>
</dbReference>
<organism evidence="8 9">
    <name type="scientific">Arthrobacter halodurans</name>
    <dbReference type="NCBI Taxonomy" id="516699"/>
    <lineage>
        <taxon>Bacteria</taxon>
        <taxon>Bacillati</taxon>
        <taxon>Actinomycetota</taxon>
        <taxon>Actinomycetes</taxon>
        <taxon>Micrococcales</taxon>
        <taxon>Micrococcaceae</taxon>
        <taxon>Arthrobacter</taxon>
    </lineage>
</organism>
<dbReference type="InterPro" id="IPR012951">
    <property type="entry name" value="BBE"/>
</dbReference>
<accession>A0ABV4UHT6</accession>
<dbReference type="PANTHER" id="PTHR42973:SF39">
    <property type="entry name" value="FAD-BINDING PCMH-TYPE DOMAIN-CONTAINING PROTEIN"/>
    <property type="match status" value="1"/>
</dbReference>
<dbReference type="RefSeq" id="WP_373970186.1">
    <property type="nucleotide sequence ID" value="NZ_JBHDLJ010000001.1"/>
</dbReference>
<proteinExistence type="inferred from homology"/>
<dbReference type="EMBL" id="JBHDLJ010000001">
    <property type="protein sequence ID" value="MFB0833013.1"/>
    <property type="molecule type" value="Genomic_DNA"/>
</dbReference>